<dbReference type="OrthoDB" id="55990at2759"/>
<feature type="signal peptide" evidence="2">
    <location>
        <begin position="1"/>
        <end position="22"/>
    </location>
</feature>
<accession>A0A9N8DKC4</accession>
<evidence type="ECO:0000313" key="4">
    <source>
        <dbReference type="Proteomes" id="UP001153069"/>
    </source>
</evidence>
<keyword evidence="2" id="KW-0732">Signal</keyword>
<comment type="caution">
    <text evidence="3">The sequence shown here is derived from an EMBL/GenBank/DDBJ whole genome shotgun (WGS) entry which is preliminary data.</text>
</comment>
<evidence type="ECO:0000256" key="2">
    <source>
        <dbReference type="SAM" id="SignalP"/>
    </source>
</evidence>
<reference evidence="3" key="1">
    <citation type="submission" date="2020-06" db="EMBL/GenBank/DDBJ databases">
        <authorList>
            <consortium name="Plant Systems Biology data submission"/>
        </authorList>
    </citation>
    <scope>NUCLEOTIDE SEQUENCE</scope>
    <source>
        <strain evidence="3">D6</strain>
    </source>
</reference>
<dbReference type="EMBL" id="CAICTM010000205">
    <property type="protein sequence ID" value="CAB9504707.1"/>
    <property type="molecule type" value="Genomic_DNA"/>
</dbReference>
<organism evidence="3 4">
    <name type="scientific">Seminavis robusta</name>
    <dbReference type="NCBI Taxonomy" id="568900"/>
    <lineage>
        <taxon>Eukaryota</taxon>
        <taxon>Sar</taxon>
        <taxon>Stramenopiles</taxon>
        <taxon>Ochrophyta</taxon>
        <taxon>Bacillariophyta</taxon>
        <taxon>Bacillariophyceae</taxon>
        <taxon>Bacillariophycidae</taxon>
        <taxon>Naviculales</taxon>
        <taxon>Naviculaceae</taxon>
        <taxon>Seminavis</taxon>
    </lineage>
</organism>
<dbReference type="AlphaFoldDB" id="A0A9N8DKC4"/>
<feature type="chain" id="PRO_5040295311" evidence="2">
    <location>
        <begin position="23"/>
        <end position="484"/>
    </location>
</feature>
<sequence length="484" mass="50619">MPPRCLITLASSITLLAVTVSAQTSTCSNTNTGACDWEPFNPVICGPDRSCSYENFCLARENGYDIDTDCCQAPQPSVCPFIFAPVVCGDQQCEYSNSCVAELAGYSDDQCELLPPECPTGTADCSGAPSNPFKCGPSKDCLYDTICDLQSAGFDMDLDCCQDVRTDTACTDMEVPPVSCGPPHKQCPYESACEAFAAGYNENQCCGFPDANTACILIYAPVNCGFDKILPCSFSNMCQAEAAGFDETECCPAVTEGPSDAICTADLDPQLCGPNECQYGNLCEANSAGWTDEDCCPQGTGVCTTLWEPVKCGTCEYSNQGCAELAGFSAVECCKQPLDPDALCTADYRPLACSTANCIYDNACIADLAGFDPNSCVVVPPQEQGGSTTSVNMADGGGSDAASGNDALTPVVSDAGNVTAEMDDGEDGMDSMEDEMEDPETNDEIEDGAGGDAGPEPLKSSDGRRTKSTIVTTIVMAGLGFLFA</sequence>
<feature type="compositionally biased region" description="Acidic residues" evidence="1">
    <location>
        <begin position="421"/>
        <end position="449"/>
    </location>
</feature>
<dbReference type="Proteomes" id="UP001153069">
    <property type="component" value="Unassembled WGS sequence"/>
</dbReference>
<proteinExistence type="predicted"/>
<protein>
    <submittedName>
        <fullName evidence="3">Uncharacterized protein</fullName>
    </submittedName>
</protein>
<gene>
    <name evidence="3" type="ORF">SEMRO_206_G086410.1</name>
</gene>
<evidence type="ECO:0000256" key="1">
    <source>
        <dbReference type="SAM" id="MobiDB-lite"/>
    </source>
</evidence>
<feature type="region of interest" description="Disordered" evidence="1">
    <location>
        <begin position="382"/>
        <end position="465"/>
    </location>
</feature>
<evidence type="ECO:0000313" key="3">
    <source>
        <dbReference type="EMBL" id="CAB9504707.1"/>
    </source>
</evidence>
<keyword evidence="4" id="KW-1185">Reference proteome</keyword>
<name>A0A9N8DKC4_9STRA</name>